<gene>
    <name evidence="1" type="ORF">SAMN02745136_00445</name>
</gene>
<dbReference type="OrthoDB" id="9810361at2"/>
<keyword evidence="2" id="KW-1185">Reference proteome</keyword>
<sequence length="226" mass="26040">MGYDEKFIEDMRKRQLGLDDIFQFSCLESCKGQCCKNNDTIILNPFDIFRIAKHFNQPISEVIKDNCEYYHGSDSRLPIMSIRRRTGDGSCRFLRMGKCTLHGTCKPISCRIYPLGRYHMPGSDEGYMYFLQQITCGGKETQTVRDWIDADTIGEIDRMSLAWGKAVLELSTYLRSINNPEHLKMAQRAVMIATYVSYDTDIDFVEQLEGNLDKLQLVLPGFKRGK</sequence>
<reference evidence="1 2" key="1">
    <citation type="submission" date="2016-11" db="EMBL/GenBank/DDBJ databases">
        <authorList>
            <person name="Jaros S."/>
            <person name="Januszkiewicz K."/>
            <person name="Wedrychowicz H."/>
        </authorList>
    </citation>
    <scope>NUCLEOTIDE SEQUENCE [LARGE SCALE GENOMIC DNA]</scope>
    <source>
        <strain evidence="1 2">DSM 15929</strain>
    </source>
</reference>
<dbReference type="RefSeq" id="WP_073272480.1">
    <property type="nucleotide sequence ID" value="NZ_FRAC01000006.1"/>
</dbReference>
<dbReference type="EMBL" id="FRAC01000006">
    <property type="protein sequence ID" value="SHJ58061.1"/>
    <property type="molecule type" value="Genomic_DNA"/>
</dbReference>
<organism evidence="1 2">
    <name type="scientific">Anaerocolumna jejuensis DSM 15929</name>
    <dbReference type="NCBI Taxonomy" id="1121322"/>
    <lineage>
        <taxon>Bacteria</taxon>
        <taxon>Bacillati</taxon>
        <taxon>Bacillota</taxon>
        <taxon>Clostridia</taxon>
        <taxon>Lachnospirales</taxon>
        <taxon>Lachnospiraceae</taxon>
        <taxon>Anaerocolumna</taxon>
    </lineage>
</organism>
<evidence type="ECO:0000313" key="2">
    <source>
        <dbReference type="Proteomes" id="UP000184386"/>
    </source>
</evidence>
<dbReference type="Proteomes" id="UP000184386">
    <property type="component" value="Unassembled WGS sequence"/>
</dbReference>
<dbReference type="PANTHER" id="PTHR35866">
    <property type="entry name" value="PUTATIVE-RELATED"/>
    <property type="match status" value="1"/>
</dbReference>
<dbReference type="AlphaFoldDB" id="A0A1M6KGM1"/>
<dbReference type="STRING" id="1121322.SAMN02745136_00445"/>
<dbReference type="PANTHER" id="PTHR35866:SF1">
    <property type="entry name" value="YKGJ FAMILY CYSTEINE CLUSTER PROTEIN"/>
    <property type="match status" value="1"/>
</dbReference>
<name>A0A1M6KGM1_9FIRM</name>
<evidence type="ECO:0000313" key="1">
    <source>
        <dbReference type="EMBL" id="SHJ58061.1"/>
    </source>
</evidence>
<accession>A0A1M6KGM1</accession>
<proteinExistence type="predicted"/>
<protein>
    <submittedName>
        <fullName evidence="1">Uncharacterized protein</fullName>
    </submittedName>
</protein>